<dbReference type="Proteomes" id="UP000078046">
    <property type="component" value="Unassembled WGS sequence"/>
</dbReference>
<reference evidence="1 2" key="1">
    <citation type="submission" date="2016-04" db="EMBL/GenBank/DDBJ databases">
        <title>The genome of Intoshia linei affirms orthonectids as highly simplified spiralians.</title>
        <authorList>
            <person name="Mikhailov K.V."/>
            <person name="Slusarev G.S."/>
            <person name="Nikitin M.A."/>
            <person name="Logacheva M.D."/>
            <person name="Penin A."/>
            <person name="Aleoshin V."/>
            <person name="Panchin Y.V."/>
        </authorList>
    </citation>
    <scope>NUCLEOTIDE SEQUENCE [LARGE SCALE GENOMIC DNA]</scope>
    <source>
        <strain evidence="1">Intl2013</strain>
        <tissue evidence="1">Whole animal</tissue>
    </source>
</reference>
<dbReference type="EMBL" id="LWCA01001270">
    <property type="protein sequence ID" value="OAF65481.1"/>
    <property type="molecule type" value="Genomic_DNA"/>
</dbReference>
<sequence>MQYNKQKTNKRIHLTFKNINYFIDLKVDKSLMSNAVEVYTVDENDYKTRVYSYKNLYFEGTVNGDTTSYAFFYINDNYVDGYFVINKKSIYVEPVGGISHRDVYKPDYIAIYDQYDSKSNVSIDKE</sequence>
<gene>
    <name evidence="1" type="ORF">A3Q56_06804</name>
</gene>
<evidence type="ECO:0000313" key="1">
    <source>
        <dbReference type="EMBL" id="OAF65481.1"/>
    </source>
</evidence>
<accession>A0A177AVN9</accession>
<organism evidence="1 2">
    <name type="scientific">Intoshia linei</name>
    <dbReference type="NCBI Taxonomy" id="1819745"/>
    <lineage>
        <taxon>Eukaryota</taxon>
        <taxon>Metazoa</taxon>
        <taxon>Spiralia</taxon>
        <taxon>Lophotrochozoa</taxon>
        <taxon>Mesozoa</taxon>
        <taxon>Orthonectida</taxon>
        <taxon>Rhopaluridae</taxon>
        <taxon>Intoshia</taxon>
    </lineage>
</organism>
<name>A0A177AVN9_9BILA</name>
<comment type="caution">
    <text evidence="1">The sequence shown here is derived from an EMBL/GenBank/DDBJ whole genome shotgun (WGS) entry which is preliminary data.</text>
</comment>
<protein>
    <submittedName>
        <fullName evidence="1">Uncharacterized protein</fullName>
    </submittedName>
</protein>
<dbReference type="AlphaFoldDB" id="A0A177AVN9"/>
<evidence type="ECO:0000313" key="2">
    <source>
        <dbReference type="Proteomes" id="UP000078046"/>
    </source>
</evidence>
<keyword evidence="2" id="KW-1185">Reference proteome</keyword>
<proteinExistence type="predicted"/>